<reference evidence="1 2" key="1">
    <citation type="submission" date="2015-04" db="EMBL/GenBank/DDBJ databases">
        <authorList>
            <person name="Syromyatnikov M.Y."/>
            <person name="Popov V.N."/>
        </authorList>
    </citation>
    <scope>NUCLEOTIDE SEQUENCE [LARGE SCALE GENOMIC DNA]</scope>
</reference>
<dbReference type="EMBL" id="CVRI01000004">
    <property type="protein sequence ID" value="CRK87737.1"/>
    <property type="molecule type" value="Genomic_DNA"/>
</dbReference>
<name>A0A1J1HNC5_9DIPT</name>
<proteinExistence type="predicted"/>
<organism evidence="1 2">
    <name type="scientific">Clunio marinus</name>
    <dbReference type="NCBI Taxonomy" id="568069"/>
    <lineage>
        <taxon>Eukaryota</taxon>
        <taxon>Metazoa</taxon>
        <taxon>Ecdysozoa</taxon>
        <taxon>Arthropoda</taxon>
        <taxon>Hexapoda</taxon>
        <taxon>Insecta</taxon>
        <taxon>Pterygota</taxon>
        <taxon>Neoptera</taxon>
        <taxon>Endopterygota</taxon>
        <taxon>Diptera</taxon>
        <taxon>Nematocera</taxon>
        <taxon>Chironomoidea</taxon>
        <taxon>Chironomidae</taxon>
        <taxon>Clunio</taxon>
    </lineage>
</organism>
<dbReference type="AlphaFoldDB" id="A0A1J1HNC5"/>
<gene>
    <name evidence="1" type="ORF">CLUMA_CG001527</name>
</gene>
<accession>A0A1J1HNC5</accession>
<protein>
    <submittedName>
        <fullName evidence="1">CLUMA_CG001527, isoform A</fullName>
    </submittedName>
</protein>
<sequence length="61" mass="7227">MVLSLSFSMKSTYLHERTDIPNINSRVKVPNSIWFFVRWMVPTYQNLIQSQIADQIIKIDL</sequence>
<dbReference type="Proteomes" id="UP000183832">
    <property type="component" value="Unassembled WGS sequence"/>
</dbReference>
<keyword evidence="2" id="KW-1185">Reference proteome</keyword>
<evidence type="ECO:0000313" key="2">
    <source>
        <dbReference type="Proteomes" id="UP000183832"/>
    </source>
</evidence>
<evidence type="ECO:0000313" key="1">
    <source>
        <dbReference type="EMBL" id="CRK87737.1"/>
    </source>
</evidence>